<feature type="domain" description="Integrase catalytic" evidence="2">
    <location>
        <begin position="1381"/>
        <end position="1574"/>
    </location>
</feature>
<dbReference type="PANTHER" id="PTHR47331">
    <property type="entry name" value="PHD-TYPE DOMAIN-CONTAINING PROTEIN"/>
    <property type="match status" value="1"/>
</dbReference>
<keyword evidence="3" id="KW-1185">Reference proteome</keyword>
<dbReference type="Pfam" id="PF00078">
    <property type="entry name" value="RVT_1"/>
    <property type="match status" value="1"/>
</dbReference>
<accession>A0ABM3N4M7</accession>
<reference evidence="4" key="1">
    <citation type="submission" date="2025-08" db="UniProtKB">
        <authorList>
            <consortium name="RefSeq"/>
        </authorList>
    </citation>
    <scope>IDENTIFICATION</scope>
    <source>
        <tissue evidence="4">Whole larvae</tissue>
    </source>
</reference>
<evidence type="ECO:0000313" key="3">
    <source>
        <dbReference type="Proteomes" id="UP001652740"/>
    </source>
</evidence>
<dbReference type="InterPro" id="IPR012337">
    <property type="entry name" value="RNaseH-like_sf"/>
</dbReference>
<dbReference type="Pfam" id="PF05380">
    <property type="entry name" value="Peptidase_A17"/>
    <property type="match status" value="1"/>
</dbReference>
<dbReference type="InterPro" id="IPR000477">
    <property type="entry name" value="RT_dom"/>
</dbReference>
<evidence type="ECO:0000256" key="1">
    <source>
        <dbReference type="SAM" id="MobiDB-lite"/>
    </source>
</evidence>
<dbReference type="RefSeq" id="XP_052758526.1">
    <property type="nucleotide sequence ID" value="XM_052902566.1"/>
</dbReference>
<evidence type="ECO:0000259" key="2">
    <source>
        <dbReference type="PROSITE" id="PS50994"/>
    </source>
</evidence>
<name>A0ABM3N4M7_GALME</name>
<dbReference type="SUPFAM" id="SSF53098">
    <property type="entry name" value="Ribonuclease H-like"/>
    <property type="match status" value="1"/>
</dbReference>
<dbReference type="InterPro" id="IPR005312">
    <property type="entry name" value="DUF1759"/>
</dbReference>
<organism evidence="3 4">
    <name type="scientific">Galleria mellonella</name>
    <name type="common">Greater wax moth</name>
    <dbReference type="NCBI Taxonomy" id="7137"/>
    <lineage>
        <taxon>Eukaryota</taxon>
        <taxon>Metazoa</taxon>
        <taxon>Ecdysozoa</taxon>
        <taxon>Arthropoda</taxon>
        <taxon>Hexapoda</taxon>
        <taxon>Insecta</taxon>
        <taxon>Pterygota</taxon>
        <taxon>Neoptera</taxon>
        <taxon>Endopterygota</taxon>
        <taxon>Lepidoptera</taxon>
        <taxon>Glossata</taxon>
        <taxon>Ditrysia</taxon>
        <taxon>Pyraloidea</taxon>
        <taxon>Pyralidae</taxon>
        <taxon>Galleriinae</taxon>
        <taxon>Galleria</taxon>
    </lineage>
</organism>
<dbReference type="InterPro" id="IPR008042">
    <property type="entry name" value="Retrotrans_Pao"/>
</dbReference>
<gene>
    <name evidence="4" type="primary">LOC128202387</name>
</gene>
<proteinExistence type="predicted"/>
<dbReference type="InterPro" id="IPR001584">
    <property type="entry name" value="Integrase_cat-core"/>
</dbReference>
<dbReference type="Pfam" id="PF17921">
    <property type="entry name" value="Integrase_H2C2"/>
    <property type="match status" value="1"/>
</dbReference>
<dbReference type="CDD" id="cd01644">
    <property type="entry name" value="RT_pepA17"/>
    <property type="match status" value="1"/>
</dbReference>
<dbReference type="Proteomes" id="UP001652740">
    <property type="component" value="Unplaced"/>
</dbReference>
<feature type="region of interest" description="Disordered" evidence="1">
    <location>
        <begin position="101"/>
        <end position="120"/>
    </location>
</feature>
<dbReference type="Gene3D" id="3.30.420.10">
    <property type="entry name" value="Ribonuclease H-like superfamily/Ribonuclease H"/>
    <property type="match status" value="1"/>
</dbReference>
<dbReference type="InterPro" id="IPR043502">
    <property type="entry name" value="DNA/RNA_pol_sf"/>
</dbReference>
<protein>
    <submittedName>
        <fullName evidence="4">Uncharacterized protein LOC128202387</fullName>
    </submittedName>
</protein>
<dbReference type="InterPro" id="IPR041588">
    <property type="entry name" value="Integrase_H2C2"/>
</dbReference>
<dbReference type="Pfam" id="PF18701">
    <property type="entry name" value="DUF5641"/>
    <property type="match status" value="1"/>
</dbReference>
<feature type="compositionally biased region" description="Low complexity" evidence="1">
    <location>
        <begin position="109"/>
        <end position="120"/>
    </location>
</feature>
<dbReference type="InterPro" id="IPR036397">
    <property type="entry name" value="RNaseH_sf"/>
</dbReference>
<dbReference type="InterPro" id="IPR040676">
    <property type="entry name" value="DUF5641"/>
</dbReference>
<dbReference type="SUPFAM" id="SSF56672">
    <property type="entry name" value="DNA/RNA polymerases"/>
    <property type="match status" value="1"/>
</dbReference>
<dbReference type="GeneID" id="128202387"/>
<sequence length="1689" mass="192458">MEGLLNCQKDIFNRISKAQINFKKSPKERITESYVETKLDNVEQLWLEFITTHQQIIKEYKWEDIQRSFYIKEDVYEKTEEMFVDYKSLLKKYLKSFNQNKVTSDDKGSGSSKTNNGSSSAVKLPKITIPAFSGRYIEWATFRDMFVSLIHSNESLDDVQKLHYLKGHLTGEAEQLIRQVPVTSANYKQCWEQLENRYNNKRYLANCILKRLFSQRSSNNESASALKDLLDTTTDCMHALKNLGVDVNSWDIIIIHIVNYKLDQETRKQWELKISAEISNDLPTYNQFSEFLQSRFRALECIEPRQKSSIPNSGSFPKTKTCMHVTTNVVCEFCSEPHKLCFCTKFAKLDYSNIYEFVAKNRLCFNCLGGNHSVKSCQSTVSCKVCKRKHHSLLHPTGKKRPEISSSVNTSSNVELVTNDDKVETALGESSSSNVVSCFSTGQMAAHSQVLLATALIQVDAYNNERRLIRALLDQGSQASFVTESTVQYLGVKKIPVRGTISGLDGNKNVTVKYMVQLKVRSRVKPEIVINVQAYVLKTITTLLPSKKVIELDWLDLNGIQLADPQYHTPNKIHILLGAEVYGQIIEDGLKRGPRGLLVAQATSLGWILSGTVDEISNSDTNIVAMHLCTDDNNLLKKFWEIENDPHSSKRILTEEETFCEQIYMETTQRDSTGRYIVKLPFKYENRHMEKIPETEKSNQLSFYLPHHAVVNNNKDTTKVRVVFDASAKNENGVSLNDILMIGPRLQPELRHLIMRWRKPKIVLAADINKMYRQVKVYDQDADYQRVLWYNNKNGQIQDYRLKRLTFGTAAAPYLAVKTLQQAAVDEGINYPNVAERVKTDFYMDDLLTGCDTVEEGAIIYEEMNELLRRGGFELQKWMTNSEELLNKIKQGKEETHEGFKLKLDEVVKLLGLTWNRSADVFRYSVNLPPESGPVTKRKIISEIAKIFDPLGWAAPSVIIAKVLIQRLWILGVGWDDEIPNNIINEWCTYRKGLSQLKKIDIPRWYGSQFTSSQVELHGFSDASKIAYAAVVYIRLIDEQGNIHVSLVSAKTKVAPIKQISVPRLELCGAVLLTRLLVEIAEIIGVSKTDIRAWTDSTVVLAWLNSHPSKWQTFVANRVSEILSTLDSQQWAHVTSSQNPADCASRGVSPLDLWQNTRWFNGPEFLYKHEVQYERPKSIVTHLEECKVHVSVTETTIWDRYNSLTKLIREVAYCKRFLNRRNNQERSNTAFLSTKELSGALETCIKVCQMQSFSEEIAHINRNKEYSTIKGPLKSLNPYIDNLGILRVGGRLEQSQLNVDAKHPILLPKRSSLTHLIIADAHMRTLHGGPQLMLAFIGTKYYILSAKSLVKAYVRKCVKCMRYSAGTSTQLMGQLPTARVSPGRPFQCSGIDYAGPINIRTTKGRGHHSMKGYICLFVCMTTKAVHLEVVSDLTTQGFLAAFRRFVARRGLCTDVWSDNGTNFVGAARELRTLFAAENKNIANEVAEILATQGTTWHFIPPHSPNFGGIWEAGIKSTKFHLKRLVGNLTLTYEELSTTLAQIEACLNSRPLTRIDSDQDTIDVLTPGHFLVGGPLLTVPDHNFEKSNISSLQRWQLIQKVTQTFWKRWSQEYLTRFLHRYRWSYQRPEPEIGDIVLIKEDDLPPCRWLLGRVIAKHPGKDNITRVVTIRNQNSIFKRPTSKLCVLPVTE</sequence>
<dbReference type="Pfam" id="PF03564">
    <property type="entry name" value="DUF1759"/>
    <property type="match status" value="1"/>
</dbReference>
<evidence type="ECO:0000313" key="4">
    <source>
        <dbReference type="RefSeq" id="XP_052758526.1"/>
    </source>
</evidence>
<dbReference type="PANTHER" id="PTHR47331:SF1">
    <property type="entry name" value="GAG-LIKE PROTEIN"/>
    <property type="match status" value="1"/>
</dbReference>
<dbReference type="PROSITE" id="PS50994">
    <property type="entry name" value="INTEGRASE"/>
    <property type="match status" value="1"/>
</dbReference>